<keyword evidence="1" id="KW-0812">Transmembrane</keyword>
<proteinExistence type="predicted"/>
<keyword evidence="3" id="KW-1185">Reference proteome</keyword>
<dbReference type="RefSeq" id="WP_078498936.1">
    <property type="nucleotide sequence ID" value="NZ_MSZX01000004.1"/>
</dbReference>
<feature type="transmembrane region" description="Helical" evidence="1">
    <location>
        <begin position="100"/>
        <end position="119"/>
    </location>
</feature>
<evidence type="ECO:0000256" key="1">
    <source>
        <dbReference type="SAM" id="Phobius"/>
    </source>
</evidence>
<comment type="caution">
    <text evidence="2">The sequence shown here is derived from an EMBL/GenBank/DDBJ whole genome shotgun (WGS) entry which is preliminary data.</text>
</comment>
<dbReference type="Proteomes" id="UP000190188">
    <property type="component" value="Unassembled WGS sequence"/>
</dbReference>
<name>A0A1T2XFJ3_9BACL</name>
<accession>A0A1T2XFJ3</accession>
<dbReference type="EMBL" id="MSZX01000004">
    <property type="protein sequence ID" value="OPA78605.1"/>
    <property type="molecule type" value="Genomic_DNA"/>
</dbReference>
<reference evidence="2 3" key="1">
    <citation type="submission" date="2017-01" db="EMBL/GenBank/DDBJ databases">
        <title>Genome analysis of Paenibacillus selenitrireducens ES3-24.</title>
        <authorList>
            <person name="Xu D."/>
            <person name="Yao R."/>
            <person name="Zheng S."/>
        </authorList>
    </citation>
    <scope>NUCLEOTIDE SEQUENCE [LARGE SCALE GENOMIC DNA]</scope>
    <source>
        <strain evidence="2 3">ES3-24</strain>
    </source>
</reference>
<evidence type="ECO:0000313" key="2">
    <source>
        <dbReference type="EMBL" id="OPA78605.1"/>
    </source>
</evidence>
<protein>
    <submittedName>
        <fullName evidence="2">Uncharacterized protein</fullName>
    </submittedName>
</protein>
<dbReference type="STRING" id="1324314.BVG16_12125"/>
<evidence type="ECO:0000313" key="3">
    <source>
        <dbReference type="Proteomes" id="UP000190188"/>
    </source>
</evidence>
<dbReference type="AlphaFoldDB" id="A0A1T2XFJ3"/>
<keyword evidence="1" id="KW-0472">Membrane</keyword>
<feature type="transmembrane region" description="Helical" evidence="1">
    <location>
        <begin position="131"/>
        <end position="151"/>
    </location>
</feature>
<feature type="transmembrane region" description="Helical" evidence="1">
    <location>
        <begin position="7"/>
        <end position="25"/>
    </location>
</feature>
<keyword evidence="1" id="KW-1133">Transmembrane helix</keyword>
<sequence length="251" mass="28522">MLLRKMMVAYVTTWIMLFCLGFFSLGGGEAWNAAERYMGWFLVVAMYAVPVIFLYGIIVSALVEGATLKLKFTGPGEWLVSGFLHVIFGLAFGILLQSSLFSIIGGTAAMLFFSFDRIIMYITPRYRRRIWSFLLIMPIVVFIVIAGTLSWSSPPRPPFTANDAVTFATSGQGTIIDAFPKQEGKIHLQIEGYEVERETVIETTEVKEKYLVHFIERWRKGQEVGEHRWTYAVIRGGMNFEEEKGEQPPYV</sequence>
<dbReference type="OrthoDB" id="2447037at2"/>
<organism evidence="2 3">
    <name type="scientific">Paenibacillus selenitireducens</name>
    <dbReference type="NCBI Taxonomy" id="1324314"/>
    <lineage>
        <taxon>Bacteria</taxon>
        <taxon>Bacillati</taxon>
        <taxon>Bacillota</taxon>
        <taxon>Bacilli</taxon>
        <taxon>Bacillales</taxon>
        <taxon>Paenibacillaceae</taxon>
        <taxon>Paenibacillus</taxon>
    </lineage>
</organism>
<gene>
    <name evidence="2" type="ORF">BVG16_12125</name>
</gene>
<feature type="transmembrane region" description="Helical" evidence="1">
    <location>
        <begin position="75"/>
        <end position="94"/>
    </location>
</feature>
<feature type="transmembrane region" description="Helical" evidence="1">
    <location>
        <begin position="37"/>
        <end position="63"/>
    </location>
</feature>